<evidence type="ECO:0000313" key="1">
    <source>
        <dbReference type="EMBL" id="KWT65515.1"/>
    </source>
</evidence>
<dbReference type="SUPFAM" id="SSF46458">
    <property type="entry name" value="Globin-like"/>
    <property type="match status" value="1"/>
</dbReference>
<dbReference type="InterPro" id="IPR012292">
    <property type="entry name" value="Globin/Proto"/>
</dbReference>
<comment type="caution">
    <text evidence="1">The sequence shown here is derived from an EMBL/GenBank/DDBJ whole genome shotgun (WGS) entry which is preliminary data.</text>
</comment>
<dbReference type="CDD" id="cd08916">
    <property type="entry name" value="TrHb3_P"/>
    <property type="match status" value="1"/>
</dbReference>
<dbReference type="Gene3D" id="1.10.490.10">
    <property type="entry name" value="Globins"/>
    <property type="match status" value="1"/>
</dbReference>
<proteinExistence type="predicted"/>
<accession>A0A120CU16</accession>
<dbReference type="GO" id="GO:0019825">
    <property type="term" value="F:oxygen binding"/>
    <property type="evidence" value="ECO:0007669"/>
    <property type="project" value="InterPro"/>
</dbReference>
<dbReference type="InterPro" id="IPR009050">
    <property type="entry name" value="Globin-like_sf"/>
</dbReference>
<dbReference type="GO" id="GO:0020037">
    <property type="term" value="F:heme binding"/>
    <property type="evidence" value="ECO:0007669"/>
    <property type="project" value="InterPro"/>
</dbReference>
<sequence length="122" mass="13734">MHSFYGRVQQDPTLGPIFAARVDDWPEHLEKMCAFWSSVVLMSGRYKGRPMPVHARITELNGAHFEHWLALFRATAAEVCEPPAAVVFIDRAERIAQSLQMGIALHRDAVESMRQAETEGGQ</sequence>
<dbReference type="AlphaFoldDB" id="A0A120CU16"/>
<evidence type="ECO:0000313" key="2">
    <source>
        <dbReference type="Proteomes" id="UP000059074"/>
    </source>
</evidence>
<dbReference type="STRING" id="121290.APY04_2753"/>
<name>A0A120CU16_HYPSL</name>
<dbReference type="EMBL" id="LMTR01000078">
    <property type="protein sequence ID" value="KWT65515.1"/>
    <property type="molecule type" value="Genomic_DNA"/>
</dbReference>
<reference evidence="1 2" key="1">
    <citation type="submission" date="2015-10" db="EMBL/GenBank/DDBJ databases">
        <title>Transcriptomic analysis of a linuron degrading triple-species bacterial consortium.</title>
        <authorList>
            <person name="Albers P."/>
        </authorList>
    </citation>
    <scope>NUCLEOTIDE SEQUENCE [LARGE SCALE GENOMIC DNA]</scope>
    <source>
        <strain evidence="1 2">WDL6</strain>
    </source>
</reference>
<dbReference type="PATRIC" id="fig|121290.4.peg.42"/>
<gene>
    <name evidence="1" type="ORF">APY04_2753</name>
</gene>
<keyword evidence="2" id="KW-1185">Reference proteome</keyword>
<organism evidence="1 2">
    <name type="scientific">Hyphomicrobium sulfonivorans</name>
    <dbReference type="NCBI Taxonomy" id="121290"/>
    <lineage>
        <taxon>Bacteria</taxon>
        <taxon>Pseudomonadati</taxon>
        <taxon>Pseudomonadota</taxon>
        <taxon>Alphaproteobacteria</taxon>
        <taxon>Hyphomicrobiales</taxon>
        <taxon>Hyphomicrobiaceae</taxon>
        <taxon>Hyphomicrobium</taxon>
    </lineage>
</organism>
<protein>
    <submittedName>
        <fullName evidence="1">Hemoglobin</fullName>
    </submittedName>
</protein>
<dbReference type="Proteomes" id="UP000059074">
    <property type="component" value="Unassembled WGS sequence"/>
</dbReference>